<dbReference type="STRING" id="1460663.A0A177BV18"/>
<protein>
    <submittedName>
        <fullName evidence="2">Uncharacterized protein</fullName>
    </submittedName>
</protein>
<feature type="transmembrane region" description="Helical" evidence="1">
    <location>
        <begin position="20"/>
        <end position="44"/>
    </location>
</feature>
<dbReference type="GeneID" id="28769670"/>
<feature type="transmembrane region" description="Helical" evidence="1">
    <location>
        <begin position="293"/>
        <end position="311"/>
    </location>
</feature>
<dbReference type="InParanoid" id="A0A177BV18"/>
<dbReference type="RefSeq" id="XP_018029186.1">
    <property type="nucleotide sequence ID" value="XM_018186184.1"/>
</dbReference>
<feature type="transmembrane region" description="Helical" evidence="1">
    <location>
        <begin position="209"/>
        <end position="228"/>
    </location>
</feature>
<dbReference type="OrthoDB" id="2431938at2759"/>
<feature type="transmembrane region" description="Helical" evidence="1">
    <location>
        <begin position="100"/>
        <end position="117"/>
    </location>
</feature>
<proteinExistence type="predicted"/>
<sequence length="365" mass="41546">MSASPFSLKIMSSPSWVSRVLPASIFIILSVLCFFLMDMISLIVKFPSPTASGFIKWGNGTLPILDKFHWLRPLDPIIREITPGFAPSSFGYDDVSRWQMMNFIISDPGMFYAIWGFESLRKGVRDGPAFYPGVFGLIAQFGGGGVIIPIYYFSHLAFTPPIRSRPLSERKIDIIGASVWSILIVLFHVVPVVGIMFDTTLKARHWWTWFWQLYTVRITMAWYIIKSIGNFVNVPRLHCPMSYRTKTALVLAPFIAIAVGLWTYTILCCPHSLSTVFYPHSLTEDTWVLRMRRILQFDQLFIWGSSVLWVAMDMRRNRISSGVEILLAGVLLACISGTGGSFGLVWLWRECKLTSNIEKEVFKDE</sequence>
<evidence type="ECO:0000313" key="2">
    <source>
        <dbReference type="EMBL" id="OAF98820.1"/>
    </source>
</evidence>
<keyword evidence="3" id="KW-1185">Reference proteome</keyword>
<evidence type="ECO:0000313" key="3">
    <source>
        <dbReference type="Proteomes" id="UP000077069"/>
    </source>
</evidence>
<dbReference type="Proteomes" id="UP000077069">
    <property type="component" value="Unassembled WGS sequence"/>
</dbReference>
<keyword evidence="1" id="KW-0812">Transmembrane</keyword>
<feature type="transmembrane region" description="Helical" evidence="1">
    <location>
        <begin position="249"/>
        <end position="273"/>
    </location>
</feature>
<feature type="transmembrane region" description="Helical" evidence="1">
    <location>
        <begin position="129"/>
        <end position="153"/>
    </location>
</feature>
<reference evidence="2 3" key="1">
    <citation type="submission" date="2016-05" db="EMBL/GenBank/DDBJ databases">
        <title>Comparative analysis of secretome profiles of manganese(II)-oxidizing ascomycete fungi.</title>
        <authorList>
            <consortium name="DOE Joint Genome Institute"/>
            <person name="Zeiner C.A."/>
            <person name="Purvine S.O."/>
            <person name="Zink E.M."/>
            <person name="Wu S."/>
            <person name="Pasa-Tolic L."/>
            <person name="Chaput D.L."/>
            <person name="Haridas S."/>
            <person name="Grigoriev I.V."/>
            <person name="Santelli C.M."/>
            <person name="Hansel C.M."/>
        </authorList>
    </citation>
    <scope>NUCLEOTIDE SEQUENCE [LARGE SCALE GENOMIC DNA]</scope>
    <source>
        <strain evidence="2 3">AP3s5-JAC2a</strain>
    </source>
</reference>
<dbReference type="AlphaFoldDB" id="A0A177BV18"/>
<gene>
    <name evidence="2" type="ORF">CC84DRAFT_426374</name>
</gene>
<name>A0A177BV18_9PLEO</name>
<dbReference type="EMBL" id="KV441564">
    <property type="protein sequence ID" value="OAF98820.1"/>
    <property type="molecule type" value="Genomic_DNA"/>
</dbReference>
<keyword evidence="1" id="KW-0472">Membrane</keyword>
<feature type="transmembrane region" description="Helical" evidence="1">
    <location>
        <begin position="323"/>
        <end position="348"/>
    </location>
</feature>
<keyword evidence="1" id="KW-1133">Transmembrane helix</keyword>
<evidence type="ECO:0000256" key="1">
    <source>
        <dbReference type="SAM" id="Phobius"/>
    </source>
</evidence>
<feature type="transmembrane region" description="Helical" evidence="1">
    <location>
        <begin position="174"/>
        <end position="197"/>
    </location>
</feature>
<organism evidence="2 3">
    <name type="scientific">Paraphaeosphaeria sporulosa</name>
    <dbReference type="NCBI Taxonomy" id="1460663"/>
    <lineage>
        <taxon>Eukaryota</taxon>
        <taxon>Fungi</taxon>
        <taxon>Dikarya</taxon>
        <taxon>Ascomycota</taxon>
        <taxon>Pezizomycotina</taxon>
        <taxon>Dothideomycetes</taxon>
        <taxon>Pleosporomycetidae</taxon>
        <taxon>Pleosporales</taxon>
        <taxon>Massarineae</taxon>
        <taxon>Didymosphaeriaceae</taxon>
        <taxon>Paraphaeosphaeria</taxon>
    </lineage>
</organism>
<accession>A0A177BV18</accession>